<dbReference type="SUPFAM" id="SSF51569">
    <property type="entry name" value="Aldolase"/>
    <property type="match status" value="1"/>
</dbReference>
<protein>
    <submittedName>
        <fullName evidence="5">Dihydrodipicolinate synthase</fullName>
        <ecNumber evidence="5">4.2.1.52</ecNumber>
    </submittedName>
</protein>
<dbReference type="PIRSF" id="PIRSF001365">
    <property type="entry name" value="DHDPS"/>
    <property type="match status" value="1"/>
</dbReference>
<dbReference type="EMBL" id="CAIT01000009">
    <property type="protein sequence ID" value="CCH56182.1"/>
    <property type="molecule type" value="Genomic_DNA"/>
</dbReference>
<dbReference type="CDD" id="cd00408">
    <property type="entry name" value="DHDPS-like"/>
    <property type="match status" value="1"/>
</dbReference>
<sequence length="329" mass="36497">MMCFNSHYFVSLDHKPAAQTSFNMTFTFQGVFPALTTKFTADDQLDIPMFRTNLQAQLDAGVDGIILGGSLGEASTLTTEEKETLVRTAVEHIDGQVPVVLNIAEGATREAIRIAERAAELGASGLMALPPMRYKADDRETTEYFKAIAQSTDLPIMIYNNPVDYKIEVTLDMFAELLELPNIQAVKESTRDVSNVTRLRNRFGDRIKILCGVDTLAMEELVMGADGWVAGLVCAFPRETVAVYRLVKAGRFDEARAIYRWFLPLLELDIHPKLVQYIKLAETATGIGTEYVRAPRLPLIGTERQRILGIIEAGLANRPALPEEMVLAN</sequence>
<gene>
    <name evidence="5" type="ORF">BN8_05502</name>
</gene>
<dbReference type="Pfam" id="PF00701">
    <property type="entry name" value="DHDPS"/>
    <property type="match status" value="1"/>
</dbReference>
<reference evidence="5 6" key="1">
    <citation type="journal article" date="2012" name="J. Bacteriol.">
        <title>Genome Sequence of the Filamentous Bacterium Fibrisoma limi BUZ 3T.</title>
        <authorList>
            <person name="Filippini M."/>
            <person name="Qi W."/>
            <person name="Jaenicke S."/>
            <person name="Goesmann A."/>
            <person name="Smits T.H."/>
            <person name="Bagheri H.C."/>
        </authorList>
    </citation>
    <scope>NUCLEOTIDE SEQUENCE [LARGE SCALE GENOMIC DNA]</scope>
    <source>
        <strain evidence="6">BUZ 3T</strain>
    </source>
</reference>
<proteinExistence type="inferred from homology"/>
<dbReference type="Gene3D" id="3.20.20.70">
    <property type="entry name" value="Aldolase class I"/>
    <property type="match status" value="1"/>
</dbReference>
<feature type="active site" description="Proton donor/acceptor" evidence="3">
    <location>
        <position position="159"/>
    </location>
</feature>
<dbReference type="PRINTS" id="PR00146">
    <property type="entry name" value="DHPICSNTHASE"/>
</dbReference>
<dbReference type="PANTHER" id="PTHR42849">
    <property type="entry name" value="N-ACETYLNEURAMINATE LYASE"/>
    <property type="match status" value="1"/>
</dbReference>
<dbReference type="InterPro" id="IPR013785">
    <property type="entry name" value="Aldolase_TIM"/>
</dbReference>
<name>I2GQK4_9BACT</name>
<evidence type="ECO:0000256" key="1">
    <source>
        <dbReference type="ARBA" id="ARBA00023239"/>
    </source>
</evidence>
<evidence type="ECO:0000313" key="6">
    <source>
        <dbReference type="Proteomes" id="UP000009309"/>
    </source>
</evidence>
<dbReference type="AlphaFoldDB" id="I2GQK4"/>
<organism evidence="5 6">
    <name type="scientific">Fibrisoma limi BUZ 3</name>
    <dbReference type="NCBI Taxonomy" id="1185876"/>
    <lineage>
        <taxon>Bacteria</taxon>
        <taxon>Pseudomonadati</taxon>
        <taxon>Bacteroidota</taxon>
        <taxon>Cytophagia</taxon>
        <taxon>Cytophagales</taxon>
        <taxon>Spirosomataceae</taxon>
        <taxon>Fibrisoma</taxon>
    </lineage>
</organism>
<comment type="caution">
    <text evidence="5">The sequence shown here is derived from an EMBL/GenBank/DDBJ whole genome shotgun (WGS) entry which is preliminary data.</text>
</comment>
<dbReference type="GO" id="GO:0008747">
    <property type="term" value="F:N-acetylneuraminate lyase activity"/>
    <property type="evidence" value="ECO:0007669"/>
    <property type="project" value="TreeGrafter"/>
</dbReference>
<dbReference type="GO" id="GO:0019262">
    <property type="term" value="P:N-acetylneuraminate catabolic process"/>
    <property type="evidence" value="ECO:0007669"/>
    <property type="project" value="TreeGrafter"/>
</dbReference>
<accession>I2GQK4</accession>
<dbReference type="SMART" id="SM01130">
    <property type="entry name" value="DHDPS"/>
    <property type="match status" value="1"/>
</dbReference>
<dbReference type="EC" id="4.2.1.52" evidence="5"/>
<comment type="similarity">
    <text evidence="2">Belongs to the DapA family.</text>
</comment>
<dbReference type="InterPro" id="IPR002220">
    <property type="entry name" value="DapA-like"/>
</dbReference>
<dbReference type="eggNOG" id="COG0329">
    <property type="taxonomic scope" value="Bacteria"/>
</dbReference>
<dbReference type="Proteomes" id="UP000009309">
    <property type="component" value="Unassembled WGS sequence"/>
</dbReference>
<dbReference type="GO" id="GO:0005829">
    <property type="term" value="C:cytosol"/>
    <property type="evidence" value="ECO:0007669"/>
    <property type="project" value="TreeGrafter"/>
</dbReference>
<dbReference type="PANTHER" id="PTHR42849:SF1">
    <property type="entry name" value="N-ACETYLNEURAMINATE LYASE"/>
    <property type="match status" value="1"/>
</dbReference>
<dbReference type="STRING" id="1185876.BN8_05502"/>
<keyword evidence="1 2" id="KW-0456">Lyase</keyword>
<evidence type="ECO:0000313" key="5">
    <source>
        <dbReference type="EMBL" id="CCH56182.1"/>
    </source>
</evidence>
<keyword evidence="6" id="KW-1185">Reference proteome</keyword>
<feature type="binding site" evidence="4">
    <location>
        <position position="229"/>
    </location>
    <ligand>
        <name>pyruvate</name>
        <dbReference type="ChEBI" id="CHEBI:15361"/>
    </ligand>
</feature>
<evidence type="ECO:0000256" key="3">
    <source>
        <dbReference type="PIRSR" id="PIRSR001365-1"/>
    </source>
</evidence>
<evidence type="ECO:0000256" key="2">
    <source>
        <dbReference type="PIRNR" id="PIRNR001365"/>
    </source>
</evidence>
<feature type="active site" description="Schiff-base intermediate with substrate" evidence="3">
    <location>
        <position position="187"/>
    </location>
</feature>
<evidence type="ECO:0000256" key="4">
    <source>
        <dbReference type="PIRSR" id="PIRSR001365-2"/>
    </source>
</evidence>